<dbReference type="Proteomes" id="UP000234530">
    <property type="component" value="Chromosome"/>
</dbReference>
<dbReference type="FunFam" id="1.10.10.10:FF:000001">
    <property type="entry name" value="LysR family transcriptional regulator"/>
    <property type="match status" value="1"/>
</dbReference>
<dbReference type="EMBL" id="CP025430">
    <property type="protein sequence ID" value="AUH65432.1"/>
    <property type="molecule type" value="Genomic_DNA"/>
</dbReference>
<evidence type="ECO:0000256" key="3">
    <source>
        <dbReference type="ARBA" id="ARBA00023125"/>
    </source>
</evidence>
<dbReference type="Gene3D" id="1.10.10.10">
    <property type="entry name" value="Winged helix-like DNA-binding domain superfamily/Winged helix DNA-binding domain"/>
    <property type="match status" value="1"/>
</dbReference>
<keyword evidence="2" id="KW-0805">Transcription regulation</keyword>
<dbReference type="KEGG" id="pzh:CX676_15710"/>
<protein>
    <submittedName>
        <fullName evidence="6">Transcriptional regulator</fullName>
    </submittedName>
</protein>
<dbReference type="PANTHER" id="PTHR30419">
    <property type="entry name" value="HTH-TYPE TRANSCRIPTIONAL REGULATOR YBHD"/>
    <property type="match status" value="1"/>
</dbReference>
<dbReference type="Pfam" id="PF03466">
    <property type="entry name" value="LysR_substrate"/>
    <property type="match status" value="1"/>
</dbReference>
<dbReference type="InterPro" id="IPR036390">
    <property type="entry name" value="WH_DNA-bd_sf"/>
</dbReference>
<reference evidence="6 7" key="1">
    <citation type="journal article" date="2013" name="Antonie Van Leeuwenhoek">
        <title>Paracoccus zhejiangensis sp. nov., isolated from activated sludge in wastewater-treatment system.</title>
        <authorList>
            <person name="Wu Z.G."/>
            <person name="Zhang D.F."/>
            <person name="Liu Y.L."/>
            <person name="Wang F."/>
            <person name="Jiang X."/>
            <person name="Li C."/>
            <person name="Li S.P."/>
            <person name="Hong Q."/>
            <person name="Li W.J."/>
        </authorList>
    </citation>
    <scope>NUCLEOTIDE SEQUENCE [LARGE SCALE GENOMIC DNA]</scope>
    <source>
        <strain evidence="6 7">J6</strain>
    </source>
</reference>
<dbReference type="GO" id="GO:0003677">
    <property type="term" value="F:DNA binding"/>
    <property type="evidence" value="ECO:0007669"/>
    <property type="project" value="UniProtKB-KW"/>
</dbReference>
<keyword evidence="7" id="KW-1185">Reference proteome</keyword>
<evidence type="ECO:0000256" key="2">
    <source>
        <dbReference type="ARBA" id="ARBA00023015"/>
    </source>
</evidence>
<dbReference type="Pfam" id="PF00126">
    <property type="entry name" value="HTH_1"/>
    <property type="match status" value="1"/>
</dbReference>
<gene>
    <name evidence="6" type="ORF">CX676_15710</name>
</gene>
<dbReference type="AlphaFoldDB" id="A0A2H5F1M5"/>
<evidence type="ECO:0000313" key="6">
    <source>
        <dbReference type="EMBL" id="AUH65432.1"/>
    </source>
</evidence>
<dbReference type="InterPro" id="IPR036388">
    <property type="entry name" value="WH-like_DNA-bd_sf"/>
</dbReference>
<keyword evidence="3" id="KW-0238">DNA-binding</keyword>
<dbReference type="SUPFAM" id="SSF53850">
    <property type="entry name" value="Periplasmic binding protein-like II"/>
    <property type="match status" value="1"/>
</dbReference>
<dbReference type="InterPro" id="IPR005119">
    <property type="entry name" value="LysR_subst-bd"/>
</dbReference>
<name>A0A2H5F1M5_9RHOB</name>
<accession>A0A2H5F1M5</accession>
<dbReference type="GO" id="GO:0003700">
    <property type="term" value="F:DNA-binding transcription factor activity"/>
    <property type="evidence" value="ECO:0007669"/>
    <property type="project" value="InterPro"/>
</dbReference>
<feature type="domain" description="HTH lysR-type" evidence="5">
    <location>
        <begin position="7"/>
        <end position="64"/>
    </location>
</feature>
<dbReference type="InterPro" id="IPR000847">
    <property type="entry name" value="LysR_HTH_N"/>
</dbReference>
<evidence type="ECO:0000259" key="5">
    <source>
        <dbReference type="PROSITE" id="PS50931"/>
    </source>
</evidence>
<dbReference type="PRINTS" id="PR00039">
    <property type="entry name" value="HTHLYSR"/>
</dbReference>
<dbReference type="PROSITE" id="PS50931">
    <property type="entry name" value="HTH_LYSR"/>
    <property type="match status" value="1"/>
</dbReference>
<evidence type="ECO:0000256" key="1">
    <source>
        <dbReference type="ARBA" id="ARBA00009437"/>
    </source>
</evidence>
<dbReference type="Gene3D" id="3.40.190.10">
    <property type="entry name" value="Periplasmic binding protein-like II"/>
    <property type="match status" value="2"/>
</dbReference>
<sequence length="302" mass="32347">MIMHPGVKLRHLRAFAAIADEGSLSAVARAQGITQPALSRTLAELEDLIGLPLFSRENRRLVLTQQGAVFRRHVHRALQALDAGAAALRPGNSAGVIRVGILPTAATRLFPLVALRLREIAPELLLKIETGPHTYLVRLLRDGQIDLMVGRMPDAGEMAGLAFQHLYEEEVVLVARAGHPLADLSPRDLLRQVPVVLPPETAIIRRPVNEYLAALNLIGLRPAFETAALAIGRGILAASDAVWFISRGVIGAELDRGDLVEIPTGVRFLSGAVGLTYRQSGAPVPGLDLLMQLAQDGAAPHG</sequence>
<dbReference type="GO" id="GO:0005829">
    <property type="term" value="C:cytosol"/>
    <property type="evidence" value="ECO:0007669"/>
    <property type="project" value="TreeGrafter"/>
</dbReference>
<proteinExistence type="inferred from homology"/>
<dbReference type="OrthoDB" id="9814165at2"/>
<dbReference type="InterPro" id="IPR050950">
    <property type="entry name" value="HTH-type_LysR_regulators"/>
</dbReference>
<evidence type="ECO:0000256" key="4">
    <source>
        <dbReference type="ARBA" id="ARBA00023163"/>
    </source>
</evidence>
<dbReference type="SUPFAM" id="SSF46785">
    <property type="entry name" value="Winged helix' DNA-binding domain"/>
    <property type="match status" value="1"/>
</dbReference>
<organism evidence="6 7">
    <name type="scientific">Paracoccus zhejiangensis</name>
    <dbReference type="NCBI Taxonomy" id="1077935"/>
    <lineage>
        <taxon>Bacteria</taxon>
        <taxon>Pseudomonadati</taxon>
        <taxon>Pseudomonadota</taxon>
        <taxon>Alphaproteobacteria</taxon>
        <taxon>Rhodobacterales</taxon>
        <taxon>Paracoccaceae</taxon>
        <taxon>Paracoccus</taxon>
    </lineage>
</organism>
<comment type="similarity">
    <text evidence="1">Belongs to the LysR transcriptional regulatory family.</text>
</comment>
<evidence type="ECO:0000313" key="7">
    <source>
        <dbReference type="Proteomes" id="UP000234530"/>
    </source>
</evidence>
<keyword evidence="4" id="KW-0804">Transcription</keyword>
<dbReference type="PANTHER" id="PTHR30419:SF8">
    <property type="entry name" value="NITROGEN ASSIMILATION TRANSCRIPTIONAL ACTIVATOR-RELATED"/>
    <property type="match status" value="1"/>
</dbReference>